<feature type="chain" id="PRO_5012682696" evidence="3">
    <location>
        <begin position="17"/>
        <end position="318"/>
    </location>
</feature>
<keyword evidence="2" id="KW-0472">Membrane</keyword>
<sequence>MLGLLAVFATLWQVAATDSNSCSNSVTISSQIDANNLANCDTLGGSLTIASSVSGAITLNSIEEIKGSLTAEGADGLTGIIAPNLDTIQGTLTLVSLGSLTTLTMSALSDVSSGITITGNSKLKTLSMGDLEKVNGQLKLTGSFTSVSLPSLDEVNGETTIRGSNSMLCSALNSLQSKGVYRGSYYCVASGSGYSLSPAAKGGITVGVILGGLLILLVLWYVLRARRYRKNKNMPPVGSLSSSTVESDEKQTSLHDQPSPLPSPKPPVPRKPLGPPPAQLDGRSVYEMPNASTPVREYHELDAGPVLSSHQRPIHSEA</sequence>
<feature type="signal peptide" evidence="3">
    <location>
        <begin position="1"/>
        <end position="16"/>
    </location>
</feature>
<keyword evidence="5" id="KW-1185">Reference proteome</keyword>
<dbReference type="EMBL" id="MNBE01000124">
    <property type="protein sequence ID" value="OKP13784.1"/>
    <property type="molecule type" value="Genomic_DNA"/>
</dbReference>
<accession>A0A1Q5UMW0</accession>
<evidence type="ECO:0000256" key="3">
    <source>
        <dbReference type="SAM" id="SignalP"/>
    </source>
</evidence>
<dbReference type="STRING" id="1316194.A0A1Q5UMW0"/>
<organism evidence="4 5">
    <name type="scientific">Penicillium subrubescens</name>
    <dbReference type="NCBI Taxonomy" id="1316194"/>
    <lineage>
        <taxon>Eukaryota</taxon>
        <taxon>Fungi</taxon>
        <taxon>Dikarya</taxon>
        <taxon>Ascomycota</taxon>
        <taxon>Pezizomycotina</taxon>
        <taxon>Eurotiomycetes</taxon>
        <taxon>Eurotiomycetidae</taxon>
        <taxon>Eurotiales</taxon>
        <taxon>Aspergillaceae</taxon>
        <taxon>Penicillium</taxon>
    </lineage>
</organism>
<name>A0A1Q5UMW0_9EURO</name>
<comment type="caution">
    <text evidence="4">The sequence shown here is derived from an EMBL/GenBank/DDBJ whole genome shotgun (WGS) entry which is preliminary data.</text>
</comment>
<evidence type="ECO:0000256" key="2">
    <source>
        <dbReference type="SAM" id="Phobius"/>
    </source>
</evidence>
<evidence type="ECO:0000256" key="1">
    <source>
        <dbReference type="SAM" id="MobiDB-lite"/>
    </source>
</evidence>
<reference evidence="4 5" key="1">
    <citation type="submission" date="2016-10" db="EMBL/GenBank/DDBJ databases">
        <title>Genome sequence of the ascomycete fungus Penicillium subrubescens.</title>
        <authorList>
            <person name="De Vries R.P."/>
            <person name="Peng M."/>
            <person name="Dilokpimol A."/>
            <person name="Hilden K."/>
            <person name="Makela M.R."/>
            <person name="Grigoriev I."/>
            <person name="Riley R."/>
            <person name="Granchi Z."/>
        </authorList>
    </citation>
    <scope>NUCLEOTIDE SEQUENCE [LARGE SCALE GENOMIC DNA]</scope>
    <source>
        <strain evidence="4 5">CBS 132785</strain>
    </source>
</reference>
<gene>
    <name evidence="4" type="ORF">PENSUB_515</name>
</gene>
<dbReference type="Proteomes" id="UP000186955">
    <property type="component" value="Unassembled WGS sequence"/>
</dbReference>
<dbReference type="SUPFAM" id="SSF52058">
    <property type="entry name" value="L domain-like"/>
    <property type="match status" value="1"/>
</dbReference>
<evidence type="ECO:0000313" key="5">
    <source>
        <dbReference type="Proteomes" id="UP000186955"/>
    </source>
</evidence>
<keyword evidence="2" id="KW-1133">Transmembrane helix</keyword>
<dbReference type="InterPro" id="IPR036941">
    <property type="entry name" value="Rcpt_L-dom_sf"/>
</dbReference>
<dbReference type="Gene3D" id="3.80.20.20">
    <property type="entry name" value="Receptor L-domain"/>
    <property type="match status" value="1"/>
</dbReference>
<feature type="transmembrane region" description="Helical" evidence="2">
    <location>
        <begin position="202"/>
        <end position="223"/>
    </location>
</feature>
<proteinExistence type="predicted"/>
<protein>
    <submittedName>
        <fullName evidence="4">Protein ecm33</fullName>
    </submittedName>
</protein>
<dbReference type="AlphaFoldDB" id="A0A1Q5UMW0"/>
<feature type="region of interest" description="Disordered" evidence="1">
    <location>
        <begin position="232"/>
        <end position="318"/>
    </location>
</feature>
<evidence type="ECO:0000313" key="4">
    <source>
        <dbReference type="EMBL" id="OKP13784.1"/>
    </source>
</evidence>
<dbReference type="OrthoDB" id="536881at2759"/>
<keyword evidence="3" id="KW-0732">Signal</keyword>
<keyword evidence="2" id="KW-0812">Transmembrane</keyword>
<feature type="compositionally biased region" description="Pro residues" evidence="1">
    <location>
        <begin position="259"/>
        <end position="278"/>
    </location>
</feature>